<feature type="transmembrane region" description="Helical" evidence="7">
    <location>
        <begin position="2702"/>
        <end position="2735"/>
    </location>
</feature>
<evidence type="ECO:0000313" key="9">
    <source>
        <dbReference type="EMBL" id="WVN21413.1"/>
    </source>
</evidence>
<evidence type="ECO:0000259" key="8">
    <source>
        <dbReference type="Pfam" id="PF02687"/>
    </source>
</evidence>
<evidence type="ECO:0000256" key="6">
    <source>
        <dbReference type="ARBA" id="ARBA00038076"/>
    </source>
</evidence>
<evidence type="ECO:0000256" key="4">
    <source>
        <dbReference type="ARBA" id="ARBA00022989"/>
    </source>
</evidence>
<dbReference type="PANTHER" id="PTHR30572:SF4">
    <property type="entry name" value="ABC TRANSPORTER PERMEASE YTRF"/>
    <property type="match status" value="1"/>
</dbReference>
<evidence type="ECO:0000256" key="7">
    <source>
        <dbReference type="SAM" id="Phobius"/>
    </source>
</evidence>
<comment type="similarity">
    <text evidence="6">Belongs to the ABC-4 integral membrane protein family.</text>
</comment>
<sequence length="2786" mass="319762">MKRLFKEVFRSLAKNKVTLICLTILIFLTTFLFTLLNDVKTSYSRTINAYDKVSKLHDLTVDLDINPSGIIPHQGYNQIDADNKTLVNSPIKFESSRNGSDISYTINLPANEQNYINVSNNIENWNIDSSYYISTEDFLKIYHEQTSGVVTSVEFEINKENPSEDKIREFIFSGENRKFKVYKKDGNKFNLVTSKNKILPTDVITLKHNVKLGDIITISYGPKGPFGQQTVKDTVIEASPLFINTLTKEASFLTEDYDNWKSEGNLSIISANDVLTLLGFEKNDEDQKWYFKDNAYENAKIKLQDDKKTTEWNIINDDNLVNNFTLQDYASQKAIESDSPLFVELESNRTYKIPLNWIRKLEKLITYNWYRYVLNWNEQQKEENSNWKGSYFKFIEHFYKNNKAEYDKKLYFSYWDKTITTNYSIGDKYTQSVSKNEIIDKDDLNITFKTPWTGGEENKNIPDEKENQEKFNLWNIKQIEFNKISNVEVTEDEYLYVSDVEKLNSYQDFIRNGALNFARSSILKDIESTVGKENLGIRKTVTVETVNEEDAKKNVFHFVDIGDKENKLLGFENNVGKLYNETLNKTILHSSISNENVDKFLLKPEKNSNKIEKLPSVYTRTLIDTIFKNFTPHIQYFNADIRFENYYDFLSNTKIPNLTNGKILVLTTSTPEIKRGFGSTIVGAIAMPRPNKYIFLRQSNIDGFSNEIVWNKILINDKDYLTLDEVYNYLVEQDYTIRGEIGPNGWAVVNNQFKNSISLPISFGAISNDLTQEIVQKDTIKSLVERLRAVFLDTDFAKLFDKKDIFRLFKAVSDSVEANGLHRLLAIGKTNQFILEKTILDIIKYLIKPLDQKNNQNLEFINLNANSFIHNFFIKVFQYFKERYISSGSNQEERDTYLISQINNLGAIFNFSKVYIIPQLKLTLQDIFNYVKDKEQIFDILGDIVSSIDFIKFSAVINDWYDRHPYKPFTSVNDTYWTMSHERMIISLLSSVKEEKFKNAIKNLINLVDFSKILNPDETSSYYSKWIRAHINANVEISQETKDQVKNFFLALDGKKDKTYSNINEGLFNIFSNISIDQFANSLNKLIKINNYPITANNKIYNDYNTEYLTQSDYLAAFMSSLNLTADNEFSSSKIIQIQNALIKIFNLSNKTNNFVKELNISIPDKEDGKISLLDLAVLSKLAFPNDSSVASVPSVYNVVINKYDLTDINKVITKVDKAITSNSLLKLTKNEFNFIKNEVLINDIELNNLTLLKNKLLAYYLFVEKLKLKSLKPKDDNYNFILEDNQVAPETYGDLAYLSATIDSTNPEKEEDIEILKTLHNLLVKYFASIFLGEKENSIIKNNFVLHSLWIKLAYYLNRIEPDEDKIIIDEGTGNRIIEKQYKNILTFAQIKSVLKEIYNLAKSQEFNSVITNFDKVINPIPSMGILGSDKEYKATLLKIPFAHAHTNLANKEVVALLQSSNAIQQFKSNLSNLNIDNDLIEKIINLLIKNSNELTYNFGYIASSSQMSTYYNNTLEMFLNSFLKTDNEGEIKPLINNSYEFDLAFKMATENSKLNNYLALLNIPNNLLNPLTLLSFPQIPLYYALSPNPGEGNLAYIVKKMLNNLKSSNIQDIVYQIEKLTQRFDSSLRHIESKNDDAVDLDISSFNYLFNQLLRDKNGNELEMFGLNITSSIKKLLFKIVEPIQISNLISYSDSGSYVAKVNYGYASKNNKEVYKGDISKYLSNPYEMQLFISSLDSKYKVKINTQEYLIIGIDSTVDYLYPVVNEENIQVDTKSQAIVYVNSKGFDRIFSAYPTFAIKTYALVKSPLDESGDYLKGKSPKELQEKFINDINVINPNSFKKVYLRDELDSINPERQIRIVTIRAIVNSIKNATLYLITVLTVLVAFIIYFIMKRYIEARNKVVGILRAQGYKTSKIAIAFCAFGWIPAIVGGLAGYILGFALQKPAMNVLSSYWTLENNIIPFHPIAMISTILVPFFFVSILIFAITTLSVRKKPIELMSGLTEVSVGNFAQRISAMFRKLPVKARFIASMALNNFWKMLSLFLAFSTTSLISMFFLSSNNIFNKAITKTYKDRLYKFKLDLESPTTEGGPYVTYNKDDINSLLYVPNDLAGTSSTSGSQLDYSNPNFLRPGHSFNTDVINRPYAPTVLTKSSLDILLDLSVELSPWDITYANMPETQRARVSQIFKRVSKEMQNTQYLIDITKVKTGGNYLDISNTSLDNIIAVKDLEKFRRDVENQLPEDMSNRSSFFFFTNVATYDGGQNGGRINEQFKFVEWDSLNEVYYKPKPVSTSNFRQEYRNFLVDAYRKIQGLDFFVSFGGIYWNDTTNEKYSYAKVSHDNKELKIYGYYDDSKFISMHNKNNEDLQQKLADYKFDINSNIPLIVNTVAEKKYGLSIGSKIEVDLLNHVDRFAYKALLQNAPKTRYTFEVIDVSETYINTELITRKDIIDKILGYDTLSKRLRESRKQELLNSIFRNPGKEEKLTKEFNRKYEAFNGILSNDITPVQTIDTLTTYSSTGFWGAASSFEVEGASDQSIWDFFKRIFISDENLNYVSVYENNVNAYNEAHPEAKLSYKEQLFKLLGINQLQFEKIVKESNSNEEFKTIARDVLTKFYGTQPETIYGKNIMFGASFDVNSKDIEAGFIVGISDTVNVVLVTFIIMSLIISIIILIVITNIMIASNQKAIATFSVLGYTNREKIMLFFANFVPAILFACVLMIPATLLLISAFNAFMMSTSQIILPLVLHYSTIIISATICLTVFILTSMATWKSLNKVKAVDALKGK</sequence>
<dbReference type="InterPro" id="IPR050250">
    <property type="entry name" value="Macrolide_Exporter_MacB"/>
</dbReference>
<dbReference type="PANTHER" id="PTHR30572">
    <property type="entry name" value="MEMBRANE COMPONENT OF TRANSPORTER-RELATED"/>
    <property type="match status" value="1"/>
</dbReference>
<dbReference type="RefSeq" id="WP_330463451.1">
    <property type="nucleotide sequence ID" value="NZ_CP143578.1"/>
</dbReference>
<dbReference type="Proteomes" id="UP001431935">
    <property type="component" value="Chromosome"/>
</dbReference>
<organism evidence="9 10">
    <name type="scientific">Metamycoplasma gateae</name>
    <dbReference type="NCBI Taxonomy" id="35769"/>
    <lineage>
        <taxon>Bacteria</taxon>
        <taxon>Bacillati</taxon>
        <taxon>Mycoplasmatota</taxon>
        <taxon>Mycoplasmoidales</taxon>
        <taxon>Metamycoplasmataceae</taxon>
        <taxon>Metamycoplasma</taxon>
    </lineage>
</organism>
<accession>A0ABZ2AK75</accession>
<keyword evidence="4 7" id="KW-1133">Transmembrane helix</keyword>
<keyword evidence="2" id="KW-1003">Cell membrane</keyword>
<dbReference type="Pfam" id="PF02687">
    <property type="entry name" value="FtsX"/>
    <property type="match status" value="2"/>
</dbReference>
<keyword evidence="3 7" id="KW-0812">Transmembrane</keyword>
<name>A0ABZ2AK75_9BACT</name>
<feature type="transmembrane region" description="Helical" evidence="7">
    <location>
        <begin position="1919"/>
        <end position="1945"/>
    </location>
</feature>
<feature type="transmembrane region" description="Helical" evidence="7">
    <location>
        <begin position="1965"/>
        <end position="1992"/>
    </location>
</feature>
<gene>
    <name evidence="9" type="ORF">V2E26_00155</name>
</gene>
<evidence type="ECO:0000256" key="5">
    <source>
        <dbReference type="ARBA" id="ARBA00023136"/>
    </source>
</evidence>
<keyword evidence="5 7" id="KW-0472">Membrane</keyword>
<evidence type="ECO:0000313" key="10">
    <source>
        <dbReference type="Proteomes" id="UP001431935"/>
    </source>
</evidence>
<feature type="transmembrane region" description="Helical" evidence="7">
    <location>
        <begin position="2656"/>
        <end position="2681"/>
    </location>
</feature>
<evidence type="ECO:0000256" key="2">
    <source>
        <dbReference type="ARBA" id="ARBA00022475"/>
    </source>
</evidence>
<keyword evidence="10" id="KW-1185">Reference proteome</keyword>
<comment type="subcellular location">
    <subcellularLocation>
        <location evidence="1">Cell membrane</location>
        <topology evidence="1">Multi-pass membrane protein</topology>
    </subcellularLocation>
</comment>
<feature type="domain" description="ABC3 transporter permease C-terminal" evidence="8">
    <location>
        <begin position="2660"/>
        <end position="2776"/>
    </location>
</feature>
<feature type="domain" description="ABC3 transporter permease C-terminal" evidence="8">
    <location>
        <begin position="1879"/>
        <end position="1997"/>
    </location>
</feature>
<dbReference type="EMBL" id="CP143578">
    <property type="protein sequence ID" value="WVN21413.1"/>
    <property type="molecule type" value="Genomic_DNA"/>
</dbReference>
<feature type="transmembrane region" description="Helical" evidence="7">
    <location>
        <begin position="2039"/>
        <end position="2060"/>
    </location>
</feature>
<dbReference type="InterPro" id="IPR003838">
    <property type="entry name" value="ABC3_permease_C"/>
</dbReference>
<evidence type="ECO:0000256" key="3">
    <source>
        <dbReference type="ARBA" id="ARBA00022692"/>
    </source>
</evidence>
<feature type="transmembrane region" description="Helical" evidence="7">
    <location>
        <begin position="2741"/>
        <end position="2766"/>
    </location>
</feature>
<protein>
    <submittedName>
        <fullName evidence="9">ABC transporter permease</fullName>
    </submittedName>
</protein>
<evidence type="ECO:0000256" key="1">
    <source>
        <dbReference type="ARBA" id="ARBA00004651"/>
    </source>
</evidence>
<feature type="transmembrane region" description="Helical" evidence="7">
    <location>
        <begin position="1875"/>
        <end position="1895"/>
    </location>
</feature>
<reference evidence="9" key="1">
    <citation type="submission" date="2024-01" db="EMBL/GenBank/DDBJ databases">
        <title>Complete genome sequence of Mycoplasma gateae strain 3700.</title>
        <authorList>
            <person name="Spergser J."/>
        </authorList>
    </citation>
    <scope>NUCLEOTIDE SEQUENCE [LARGE SCALE GENOMIC DNA]</scope>
    <source>
        <strain evidence="9">3700</strain>
    </source>
</reference>
<proteinExistence type="inferred from homology"/>